<dbReference type="InterPro" id="IPR027417">
    <property type="entry name" value="P-loop_NTPase"/>
</dbReference>
<reference evidence="7 8" key="1">
    <citation type="submission" date="2020-08" db="EMBL/GenBank/DDBJ databases">
        <title>Genomic Encyclopedia of Type Strains, Phase IV (KMG-IV): sequencing the most valuable type-strain genomes for metagenomic binning, comparative biology and taxonomic classification.</title>
        <authorList>
            <person name="Goeker M."/>
        </authorList>
    </citation>
    <scope>NUCLEOTIDE SEQUENCE [LARGE SCALE GENOMIC DNA]</scope>
    <source>
        <strain evidence="7 8">DSM 106739</strain>
    </source>
</reference>
<comment type="caution">
    <text evidence="7">The sequence shown here is derived from an EMBL/GenBank/DDBJ whole genome shotgun (WGS) entry which is preliminary data.</text>
</comment>
<dbReference type="GO" id="GO:0005524">
    <property type="term" value="F:ATP binding"/>
    <property type="evidence" value="ECO:0007669"/>
    <property type="project" value="UniProtKB-KW"/>
</dbReference>
<dbReference type="CDD" id="cd10147">
    <property type="entry name" value="Wzt_C-like"/>
    <property type="match status" value="1"/>
</dbReference>
<dbReference type="Gene3D" id="2.70.50.60">
    <property type="entry name" value="abc- transporter (atp binding component) like domain"/>
    <property type="match status" value="1"/>
</dbReference>
<dbReference type="Gene3D" id="3.40.50.300">
    <property type="entry name" value="P-loop containing nucleotide triphosphate hydrolases"/>
    <property type="match status" value="1"/>
</dbReference>
<dbReference type="Proteomes" id="UP000561045">
    <property type="component" value="Unassembled WGS sequence"/>
</dbReference>
<dbReference type="PROSITE" id="PS50893">
    <property type="entry name" value="ABC_TRANSPORTER_2"/>
    <property type="match status" value="1"/>
</dbReference>
<evidence type="ECO:0000256" key="5">
    <source>
        <dbReference type="ARBA" id="ARBA00022840"/>
    </source>
</evidence>
<dbReference type="Pfam" id="PF00005">
    <property type="entry name" value="ABC_tran"/>
    <property type="match status" value="1"/>
</dbReference>
<dbReference type="InterPro" id="IPR050683">
    <property type="entry name" value="Bact_Polysacc_Export_ATP-bd"/>
</dbReference>
<evidence type="ECO:0000313" key="7">
    <source>
        <dbReference type="EMBL" id="MBB4012237.1"/>
    </source>
</evidence>
<gene>
    <name evidence="7" type="ORF">GGR36_001545</name>
</gene>
<dbReference type="EMBL" id="JACIET010000001">
    <property type="protein sequence ID" value="MBB4012237.1"/>
    <property type="molecule type" value="Genomic_DNA"/>
</dbReference>
<keyword evidence="8" id="KW-1185">Reference proteome</keyword>
<comment type="similarity">
    <text evidence="1">Belongs to the ABC transporter superfamily.</text>
</comment>
<dbReference type="PANTHER" id="PTHR46743">
    <property type="entry name" value="TEICHOIC ACIDS EXPORT ATP-BINDING PROTEIN TAGH"/>
    <property type="match status" value="1"/>
</dbReference>
<dbReference type="PANTHER" id="PTHR46743:SF2">
    <property type="entry name" value="TEICHOIC ACIDS EXPORT ATP-BINDING PROTEIN TAGH"/>
    <property type="match status" value="1"/>
</dbReference>
<evidence type="ECO:0000259" key="6">
    <source>
        <dbReference type="PROSITE" id="PS50893"/>
    </source>
</evidence>
<evidence type="ECO:0000313" key="8">
    <source>
        <dbReference type="Proteomes" id="UP000561045"/>
    </source>
</evidence>
<proteinExistence type="inferred from homology"/>
<dbReference type="InterPro" id="IPR029439">
    <property type="entry name" value="Wzt_C"/>
</dbReference>
<sequence length="432" mass="46780">MIRAIGLSKCYQIYEEPRHRLMQMLARGRKRYYREFWALRDVSFSVAKGETVGIVGRNGSGKSTLLQMICGTLNPTAGEVSANGRIAALLELGSGFNPEFSGRENVYLNAAVLGLSREDVDQCFDEIVAFSGIEEFIDQPVKTYSSGMVVRLAFAVQVQVKPDVLVVDEALAVGDEAFQRKCYLRLQELKADGVAVLFVSHDAGTVLQLCDRVILLDAGKKIMEGEPKPVVALYQKLVYATRAAANEIIAAARPDDTLPDTGVPQVVAVSPDFDPELVPQTTLDYASRGAAIHAVEVQDELGRLVNQLQHGAMYTVRFRATFDSAAQSVIFGMMAKTAAGVEIGGAVTDTPGSGLARIEPGERFDVVIRFRCLLNPGVYFLNVGIMGAADGELTYLARKVDAVMVRVKPERAIRATGLVDLDVTATAERVGA</sequence>
<dbReference type="SUPFAM" id="SSF52540">
    <property type="entry name" value="P-loop containing nucleoside triphosphate hydrolases"/>
    <property type="match status" value="1"/>
</dbReference>
<dbReference type="InterPro" id="IPR003593">
    <property type="entry name" value="AAA+_ATPase"/>
</dbReference>
<dbReference type="SMART" id="SM00382">
    <property type="entry name" value="AAA"/>
    <property type="match status" value="1"/>
</dbReference>
<evidence type="ECO:0000256" key="3">
    <source>
        <dbReference type="ARBA" id="ARBA00022475"/>
    </source>
</evidence>
<accession>A0A840BP62</accession>
<dbReference type="InterPro" id="IPR015860">
    <property type="entry name" value="ABC_transpr_TagH-like"/>
</dbReference>
<keyword evidence="5 7" id="KW-0067">ATP-binding</keyword>
<dbReference type="InterPro" id="IPR003439">
    <property type="entry name" value="ABC_transporter-like_ATP-bd"/>
</dbReference>
<organism evidence="7 8">
    <name type="scientific">Niveibacterium umoris</name>
    <dbReference type="NCBI Taxonomy" id="1193620"/>
    <lineage>
        <taxon>Bacteria</taxon>
        <taxon>Pseudomonadati</taxon>
        <taxon>Pseudomonadota</taxon>
        <taxon>Betaproteobacteria</taxon>
        <taxon>Rhodocyclales</taxon>
        <taxon>Rhodocyclaceae</taxon>
        <taxon>Niveibacterium</taxon>
    </lineage>
</organism>
<dbReference type="CDD" id="cd03220">
    <property type="entry name" value="ABC_KpsT_Wzt"/>
    <property type="match status" value="1"/>
</dbReference>
<keyword evidence="2" id="KW-0813">Transport</keyword>
<keyword evidence="3" id="KW-0472">Membrane</keyword>
<evidence type="ECO:0000256" key="1">
    <source>
        <dbReference type="ARBA" id="ARBA00005417"/>
    </source>
</evidence>
<evidence type="ECO:0000256" key="4">
    <source>
        <dbReference type="ARBA" id="ARBA00022741"/>
    </source>
</evidence>
<dbReference type="GO" id="GO:0140359">
    <property type="term" value="F:ABC-type transporter activity"/>
    <property type="evidence" value="ECO:0007669"/>
    <property type="project" value="InterPro"/>
</dbReference>
<dbReference type="GO" id="GO:0016020">
    <property type="term" value="C:membrane"/>
    <property type="evidence" value="ECO:0007669"/>
    <property type="project" value="InterPro"/>
</dbReference>
<dbReference type="Pfam" id="PF14524">
    <property type="entry name" value="Wzt_C"/>
    <property type="match status" value="1"/>
</dbReference>
<keyword evidence="4" id="KW-0547">Nucleotide-binding</keyword>
<name>A0A840BP62_9RHOO</name>
<dbReference type="AlphaFoldDB" id="A0A840BP62"/>
<evidence type="ECO:0000256" key="2">
    <source>
        <dbReference type="ARBA" id="ARBA00022448"/>
    </source>
</evidence>
<protein>
    <submittedName>
        <fullName evidence="7">Lipopolysaccharide transport system ATP-binding protein</fullName>
    </submittedName>
</protein>
<keyword evidence="3" id="KW-1003">Cell membrane</keyword>
<dbReference type="GO" id="GO:0016887">
    <property type="term" value="F:ATP hydrolysis activity"/>
    <property type="evidence" value="ECO:0007669"/>
    <property type="project" value="InterPro"/>
</dbReference>
<feature type="domain" description="ABC transporter" evidence="6">
    <location>
        <begin position="19"/>
        <end position="243"/>
    </location>
</feature>